<evidence type="ECO:0000313" key="3">
    <source>
        <dbReference type="Proteomes" id="UP000018721"/>
    </source>
</evidence>
<name>V9FQ04_PHYNI</name>
<feature type="compositionally biased region" description="Polar residues" evidence="1">
    <location>
        <begin position="35"/>
        <end position="47"/>
    </location>
</feature>
<evidence type="ECO:0000256" key="1">
    <source>
        <dbReference type="SAM" id="MobiDB-lite"/>
    </source>
</evidence>
<dbReference type="Proteomes" id="UP000018721">
    <property type="component" value="Unassembled WGS sequence"/>
</dbReference>
<sequence length="47" mass="5393">MPRLLLHLRLPQTPVPRRRTTPSSAPSHGYRSRRSTSAWPSTPTKTR</sequence>
<proteinExistence type="predicted"/>
<gene>
    <name evidence="2" type="ORF">F443_03848</name>
</gene>
<dbReference type="HOGENOM" id="CLU_3176631_0_0_1"/>
<protein>
    <submittedName>
        <fullName evidence="2">Uncharacterized protein</fullName>
    </submittedName>
</protein>
<keyword evidence="3" id="KW-1185">Reference proteome</keyword>
<evidence type="ECO:0000313" key="2">
    <source>
        <dbReference type="EMBL" id="ETI53151.1"/>
    </source>
</evidence>
<organism evidence="2 3">
    <name type="scientific">Phytophthora nicotianae P1569</name>
    <dbReference type="NCBI Taxonomy" id="1317065"/>
    <lineage>
        <taxon>Eukaryota</taxon>
        <taxon>Sar</taxon>
        <taxon>Stramenopiles</taxon>
        <taxon>Oomycota</taxon>
        <taxon>Peronosporomycetes</taxon>
        <taxon>Peronosporales</taxon>
        <taxon>Peronosporaceae</taxon>
        <taxon>Phytophthora</taxon>
    </lineage>
</organism>
<feature type="region of interest" description="Disordered" evidence="1">
    <location>
        <begin position="1"/>
        <end position="47"/>
    </location>
</feature>
<dbReference type="EMBL" id="ANIZ01000707">
    <property type="protein sequence ID" value="ETI53151.1"/>
    <property type="molecule type" value="Genomic_DNA"/>
</dbReference>
<accession>V9FQ04</accession>
<reference evidence="2 3" key="1">
    <citation type="submission" date="2013-11" db="EMBL/GenBank/DDBJ databases">
        <title>The Genome Sequence of Phytophthora parasitica P1569.</title>
        <authorList>
            <consortium name="The Broad Institute Genomics Platform"/>
            <person name="Russ C."/>
            <person name="Tyler B."/>
            <person name="Panabieres F."/>
            <person name="Shan W."/>
            <person name="Tripathy S."/>
            <person name="Grunwald N."/>
            <person name="Machado M."/>
            <person name="Johnson C.S."/>
            <person name="Arredondo F."/>
            <person name="Hong C."/>
            <person name="Coffey M."/>
            <person name="Young S.K."/>
            <person name="Zeng Q."/>
            <person name="Gargeya S."/>
            <person name="Fitzgerald M."/>
            <person name="Abouelleil A."/>
            <person name="Alvarado L."/>
            <person name="Chapman S.B."/>
            <person name="Gainer-Dewar J."/>
            <person name="Goldberg J."/>
            <person name="Griggs A."/>
            <person name="Gujja S."/>
            <person name="Hansen M."/>
            <person name="Howarth C."/>
            <person name="Imamovic A."/>
            <person name="Ireland A."/>
            <person name="Larimer J."/>
            <person name="McCowan C."/>
            <person name="Murphy C."/>
            <person name="Pearson M."/>
            <person name="Poon T.W."/>
            <person name="Priest M."/>
            <person name="Roberts A."/>
            <person name="Saif S."/>
            <person name="Shea T."/>
            <person name="Sykes S."/>
            <person name="Wortman J."/>
            <person name="Nusbaum C."/>
            <person name="Birren B."/>
        </authorList>
    </citation>
    <scope>NUCLEOTIDE SEQUENCE [LARGE SCALE GENOMIC DNA]</scope>
    <source>
        <strain evidence="2 3">P1569</strain>
    </source>
</reference>
<dbReference type="AlphaFoldDB" id="V9FQ04"/>
<comment type="caution">
    <text evidence="2">The sequence shown here is derived from an EMBL/GenBank/DDBJ whole genome shotgun (WGS) entry which is preliminary data.</text>
</comment>